<feature type="transmembrane region" description="Helical" evidence="8">
    <location>
        <begin position="62"/>
        <end position="84"/>
    </location>
</feature>
<evidence type="ECO:0000256" key="3">
    <source>
        <dbReference type="ARBA" id="ARBA00022448"/>
    </source>
</evidence>
<sequence length="234" mass="25555">MERRQEVRNGLKDGIAIGMGYFSVSFAFGMQAVSVGISPWIAALMSLTNMTSAGQFASLPLIVQNGSLIELALTQLVINLRYALMSLSLSQKLDQEVTIKDRLIIAFANTDEIFASASARPGKNTKYYQFALMVLPIIMWTLGTLCGGFINTLLPESLRSALGIAIYGMFLAIFIPPAKKRQEVRMVVLFAVLLSCLFHWMPGLDQISSGFVIIICTLLAAGMGACLFPIKEEC</sequence>
<keyword evidence="4" id="KW-1003">Cell membrane</keyword>
<feature type="transmembrane region" description="Helical" evidence="8">
    <location>
        <begin position="207"/>
        <end position="230"/>
    </location>
</feature>
<comment type="caution">
    <text evidence="9">The sequence shown here is derived from an EMBL/GenBank/DDBJ whole genome shotgun (WGS) entry which is preliminary data.</text>
</comment>
<evidence type="ECO:0000256" key="8">
    <source>
        <dbReference type="SAM" id="Phobius"/>
    </source>
</evidence>
<comment type="subcellular location">
    <subcellularLocation>
        <location evidence="1">Cell membrane</location>
        <topology evidence="1">Multi-pass membrane protein</topology>
    </subcellularLocation>
</comment>
<evidence type="ECO:0000256" key="6">
    <source>
        <dbReference type="ARBA" id="ARBA00022989"/>
    </source>
</evidence>
<keyword evidence="10" id="KW-1185">Reference proteome</keyword>
<feature type="transmembrane region" description="Helical" evidence="8">
    <location>
        <begin position="160"/>
        <end position="177"/>
    </location>
</feature>
<accession>A0ABT1SKE9</accession>
<keyword evidence="6 8" id="KW-1133">Transmembrane helix</keyword>
<evidence type="ECO:0000256" key="2">
    <source>
        <dbReference type="ARBA" id="ARBA00010735"/>
    </source>
</evidence>
<keyword evidence="7 8" id="KW-0472">Membrane</keyword>
<comment type="similarity">
    <text evidence="2">Belongs to the AzlC family.</text>
</comment>
<dbReference type="PANTHER" id="PTHR34979">
    <property type="entry name" value="INNER MEMBRANE PROTEIN YGAZ"/>
    <property type="match status" value="1"/>
</dbReference>
<evidence type="ECO:0000256" key="1">
    <source>
        <dbReference type="ARBA" id="ARBA00004651"/>
    </source>
</evidence>
<dbReference type="RefSeq" id="WP_256197631.1">
    <property type="nucleotide sequence ID" value="NZ_CALVCM010000056.1"/>
</dbReference>
<evidence type="ECO:0000256" key="5">
    <source>
        <dbReference type="ARBA" id="ARBA00022692"/>
    </source>
</evidence>
<feature type="transmembrane region" description="Helical" evidence="8">
    <location>
        <begin position="21"/>
        <end position="42"/>
    </location>
</feature>
<reference evidence="9 10" key="1">
    <citation type="submission" date="2022-06" db="EMBL/GenBank/DDBJ databases">
        <title>Isolation of gut microbiota from human fecal samples.</title>
        <authorList>
            <person name="Pamer E.G."/>
            <person name="Barat B."/>
            <person name="Waligurski E."/>
            <person name="Medina S."/>
            <person name="Paddock L."/>
            <person name="Mostad J."/>
        </authorList>
    </citation>
    <scope>NUCLEOTIDE SEQUENCE [LARGE SCALE GENOMIC DNA]</scope>
    <source>
        <strain evidence="9 10">DFI.6.1</strain>
    </source>
</reference>
<keyword evidence="5 8" id="KW-0812">Transmembrane</keyword>
<evidence type="ECO:0000313" key="10">
    <source>
        <dbReference type="Proteomes" id="UP001524435"/>
    </source>
</evidence>
<evidence type="ECO:0000256" key="7">
    <source>
        <dbReference type="ARBA" id="ARBA00023136"/>
    </source>
</evidence>
<feature type="transmembrane region" description="Helical" evidence="8">
    <location>
        <begin position="184"/>
        <end position="201"/>
    </location>
</feature>
<dbReference type="InterPro" id="IPR011606">
    <property type="entry name" value="Brnchd-chn_aa_trnsp_permease"/>
</dbReference>
<dbReference type="PANTHER" id="PTHR34979:SF1">
    <property type="entry name" value="INNER MEMBRANE PROTEIN YGAZ"/>
    <property type="match status" value="1"/>
</dbReference>
<dbReference type="EMBL" id="JANGCH010000006">
    <property type="protein sequence ID" value="MCQ5121701.1"/>
    <property type="molecule type" value="Genomic_DNA"/>
</dbReference>
<name>A0ABT1SKE9_9FIRM</name>
<organism evidence="9 10">
    <name type="scientific">Massilicoli timonensis</name>
    <dbReference type="NCBI Taxonomy" id="2015901"/>
    <lineage>
        <taxon>Bacteria</taxon>
        <taxon>Bacillati</taxon>
        <taxon>Bacillota</taxon>
        <taxon>Erysipelotrichia</taxon>
        <taxon>Erysipelotrichales</taxon>
        <taxon>Erysipelotrichaceae</taxon>
        <taxon>Massilicoli</taxon>
    </lineage>
</organism>
<dbReference type="Proteomes" id="UP001524435">
    <property type="component" value="Unassembled WGS sequence"/>
</dbReference>
<keyword evidence="3" id="KW-0813">Transport</keyword>
<dbReference type="Pfam" id="PF03591">
    <property type="entry name" value="AzlC"/>
    <property type="match status" value="1"/>
</dbReference>
<gene>
    <name evidence="9" type="ORF">NE663_05430</name>
</gene>
<evidence type="ECO:0000313" key="9">
    <source>
        <dbReference type="EMBL" id="MCQ5121701.1"/>
    </source>
</evidence>
<proteinExistence type="inferred from homology"/>
<evidence type="ECO:0000256" key="4">
    <source>
        <dbReference type="ARBA" id="ARBA00022475"/>
    </source>
</evidence>
<protein>
    <submittedName>
        <fullName evidence="9">AzlC family ABC transporter permease</fullName>
    </submittedName>
</protein>
<feature type="transmembrane region" description="Helical" evidence="8">
    <location>
        <begin position="130"/>
        <end position="154"/>
    </location>
</feature>